<dbReference type="InterPro" id="IPR016160">
    <property type="entry name" value="Ald_DH_CS_CYS"/>
</dbReference>
<dbReference type="InterPro" id="IPR012394">
    <property type="entry name" value="Aldehyde_DH_NAD(P)"/>
</dbReference>
<dbReference type="InterPro" id="IPR016161">
    <property type="entry name" value="Ald_DH/histidinol_DH"/>
</dbReference>
<organism evidence="9">
    <name type="scientific">Deinococcus sonorensis KR-87</name>
    <dbReference type="NCBI Taxonomy" id="694439"/>
    <lineage>
        <taxon>Bacteria</taxon>
        <taxon>Thermotogati</taxon>
        <taxon>Deinococcota</taxon>
        <taxon>Deinococci</taxon>
        <taxon>Deinococcales</taxon>
        <taxon>Deinococcaceae</taxon>
        <taxon>Deinococcus</taxon>
    </lineage>
</organism>
<dbReference type="InterPro" id="IPR016163">
    <property type="entry name" value="Ald_DH_C"/>
</dbReference>
<evidence type="ECO:0000256" key="2">
    <source>
        <dbReference type="ARBA" id="ARBA00023002"/>
    </source>
</evidence>
<sequence>MSHVPPVMSGPPVLPGEQPPAWLQDRFALQRAARWTVARSSVAERRALLQRLYSAIKAQRGPLAAALARDLGKSRAEAELSELRPVLDELRHLRHHLAGWMRPQRVATPPILAGSRSEIQSQPQGQVLVMSPWNYPFYLAIMPVVGALAAGNTVMLKPSEKAPHTAQALQRLLEGVVPPTLVSVVQGDAAVAQALLELPFDHFFYTGGARVGRLVMEAAARHHARVTLELGGKSPAVVDATADLPLAARRIAWSKFVNAGQTCVAPDYVLVHESVEEQLLLQLDGEIGRLFGGPAWQRHGPDYARIVDGPAVERLDRLCRESVAQGARVVTGGQFDVAGRFVAPTLLADVRPDMPLMQEEIFGPLLPVLGYRTLDQAVAQVQGQQPLALYVFSRDEGAVQRFEQDTTSGGLVVNGALIHLSNPNLPFGGVGTSGLGGYHGLHSFRTFSHQRAVVREPRVSPVALVYPPYGRLAHRLSAWALRRLGH</sequence>
<dbReference type="GO" id="GO:0006081">
    <property type="term" value="P:aldehyde metabolic process"/>
    <property type="evidence" value="ECO:0007669"/>
    <property type="project" value="InterPro"/>
</dbReference>
<evidence type="ECO:0000256" key="4">
    <source>
        <dbReference type="PIRNR" id="PIRNR036492"/>
    </source>
</evidence>
<dbReference type="InterPro" id="IPR015590">
    <property type="entry name" value="Aldehyde_DH_dom"/>
</dbReference>
<evidence type="ECO:0000313" key="9">
    <source>
        <dbReference type="EMBL" id="XBV84665.1"/>
    </source>
</evidence>
<feature type="active site" evidence="5">
    <location>
        <position position="263"/>
    </location>
</feature>
<proteinExistence type="inferred from homology"/>
<evidence type="ECO:0000256" key="5">
    <source>
        <dbReference type="PIRSR" id="PIRSR036492-1"/>
    </source>
</evidence>
<dbReference type="PANTHER" id="PTHR43570:SF20">
    <property type="entry name" value="ALDEHYDE DEHYDROGENASE ALDX-RELATED"/>
    <property type="match status" value="1"/>
</dbReference>
<dbReference type="InterPro" id="IPR016162">
    <property type="entry name" value="Ald_DH_N"/>
</dbReference>
<dbReference type="FunFam" id="3.40.605.10:FF:000004">
    <property type="entry name" value="Aldehyde dehydrogenase"/>
    <property type="match status" value="1"/>
</dbReference>
<dbReference type="PIRSF" id="PIRSF036492">
    <property type="entry name" value="ALDH"/>
    <property type="match status" value="1"/>
</dbReference>
<feature type="domain" description="Aldehyde dehydrogenase" evidence="8">
    <location>
        <begin position="34"/>
        <end position="453"/>
    </location>
</feature>
<keyword evidence="2 4" id="KW-0560">Oxidoreductase</keyword>
<evidence type="ECO:0000256" key="3">
    <source>
        <dbReference type="ARBA" id="ARBA00023027"/>
    </source>
</evidence>
<dbReference type="Gene3D" id="3.40.309.10">
    <property type="entry name" value="Aldehyde Dehydrogenase, Chain A, domain 2"/>
    <property type="match status" value="1"/>
</dbReference>
<dbReference type="PROSITE" id="PS00687">
    <property type="entry name" value="ALDEHYDE_DEHYDR_GLU"/>
    <property type="match status" value="1"/>
</dbReference>
<dbReference type="SUPFAM" id="SSF53720">
    <property type="entry name" value="ALDH-like"/>
    <property type="match status" value="1"/>
</dbReference>
<evidence type="ECO:0000256" key="1">
    <source>
        <dbReference type="ARBA" id="ARBA00009986"/>
    </source>
</evidence>
<reference evidence="9" key="1">
    <citation type="submission" date="2024-06" db="EMBL/GenBank/DDBJ databases">
        <title>Draft Genome Sequence of Deinococcus sonorensis Type Strain KR-87, a Biofilm Producing Representative of the Genus Deinococcus.</title>
        <authorList>
            <person name="Boren L.S."/>
            <person name="Grosso R.A."/>
            <person name="Hugenberg-Cox A.N."/>
            <person name="Hill J.T.E."/>
            <person name="Albert C.M."/>
            <person name="Tuohy J.M."/>
        </authorList>
    </citation>
    <scope>NUCLEOTIDE SEQUENCE</scope>
    <source>
        <strain evidence="9">KR-87</strain>
    </source>
</reference>
<dbReference type="Pfam" id="PF00171">
    <property type="entry name" value="Aldedh"/>
    <property type="match status" value="1"/>
</dbReference>
<dbReference type="PANTHER" id="PTHR43570">
    <property type="entry name" value="ALDEHYDE DEHYDROGENASE"/>
    <property type="match status" value="1"/>
</dbReference>
<dbReference type="AlphaFoldDB" id="A0AAU7U8H7"/>
<evidence type="ECO:0000259" key="8">
    <source>
        <dbReference type="Pfam" id="PF00171"/>
    </source>
</evidence>
<dbReference type="GO" id="GO:0005737">
    <property type="term" value="C:cytoplasm"/>
    <property type="evidence" value="ECO:0007669"/>
    <property type="project" value="TreeGrafter"/>
</dbReference>
<dbReference type="EMBL" id="CP158299">
    <property type="protein sequence ID" value="XBV84665.1"/>
    <property type="molecule type" value="Genomic_DNA"/>
</dbReference>
<evidence type="ECO:0000256" key="7">
    <source>
        <dbReference type="RuleBase" id="RU003345"/>
    </source>
</evidence>
<protein>
    <recommendedName>
        <fullName evidence="4">Aldehyde dehydrogenase</fullName>
    </recommendedName>
</protein>
<evidence type="ECO:0000256" key="6">
    <source>
        <dbReference type="PROSITE-ProRule" id="PRU10007"/>
    </source>
</evidence>
<dbReference type="GO" id="GO:0004029">
    <property type="term" value="F:aldehyde dehydrogenase (NAD+) activity"/>
    <property type="evidence" value="ECO:0007669"/>
    <property type="project" value="TreeGrafter"/>
</dbReference>
<dbReference type="InterPro" id="IPR029510">
    <property type="entry name" value="Ald_DH_CS_GLU"/>
</dbReference>
<accession>A0AAU7U8H7</accession>
<comment type="similarity">
    <text evidence="1 4 7">Belongs to the aldehyde dehydrogenase family.</text>
</comment>
<gene>
    <name evidence="9" type="ORF">ABOD76_14585</name>
</gene>
<dbReference type="RefSeq" id="WP_350242702.1">
    <property type="nucleotide sequence ID" value="NZ_CP158299.1"/>
</dbReference>
<dbReference type="KEGG" id="dsc:ABOD76_14585"/>
<dbReference type="FunFam" id="3.40.309.10:FF:000003">
    <property type="entry name" value="Aldehyde dehydrogenase"/>
    <property type="match status" value="1"/>
</dbReference>
<name>A0AAU7U8H7_9DEIO</name>
<keyword evidence="3" id="KW-0520">NAD</keyword>
<feature type="active site" evidence="5 6">
    <location>
        <position position="229"/>
    </location>
</feature>
<dbReference type="PROSITE" id="PS00070">
    <property type="entry name" value="ALDEHYDE_DEHYDR_CYS"/>
    <property type="match status" value="1"/>
</dbReference>
<dbReference type="Gene3D" id="3.40.605.10">
    <property type="entry name" value="Aldehyde Dehydrogenase, Chain A, domain 1"/>
    <property type="match status" value="1"/>
</dbReference>